<evidence type="ECO:0000256" key="2">
    <source>
        <dbReference type="ARBA" id="ARBA00022692"/>
    </source>
</evidence>
<evidence type="ECO:0000313" key="7">
    <source>
        <dbReference type="EMBL" id="HIY95973.1"/>
    </source>
</evidence>
<feature type="transmembrane region" description="Helical" evidence="5">
    <location>
        <begin position="68"/>
        <end position="89"/>
    </location>
</feature>
<comment type="caution">
    <text evidence="7">The sequence shown here is derived from an EMBL/GenBank/DDBJ whole genome shotgun (WGS) entry which is preliminary data.</text>
</comment>
<dbReference type="EMBL" id="DXCN01000077">
    <property type="protein sequence ID" value="HIY95973.1"/>
    <property type="molecule type" value="Genomic_DNA"/>
</dbReference>
<proteinExistence type="predicted"/>
<feature type="transmembrane region" description="Helical" evidence="5">
    <location>
        <begin position="148"/>
        <end position="165"/>
    </location>
</feature>
<name>A0A9D2CS79_9MICC</name>
<evidence type="ECO:0000256" key="4">
    <source>
        <dbReference type="ARBA" id="ARBA00023136"/>
    </source>
</evidence>
<keyword evidence="4 5" id="KW-0472">Membrane</keyword>
<dbReference type="InterPro" id="IPR009908">
    <property type="entry name" value="Methylamine_util_MauE"/>
</dbReference>
<dbReference type="GO" id="GO:0030416">
    <property type="term" value="P:methylamine metabolic process"/>
    <property type="evidence" value="ECO:0007669"/>
    <property type="project" value="InterPro"/>
</dbReference>
<evidence type="ECO:0000256" key="3">
    <source>
        <dbReference type="ARBA" id="ARBA00022989"/>
    </source>
</evidence>
<reference evidence="7" key="2">
    <citation type="submission" date="2021-04" db="EMBL/GenBank/DDBJ databases">
        <authorList>
            <person name="Gilroy R."/>
        </authorList>
    </citation>
    <scope>NUCLEOTIDE SEQUENCE</scope>
    <source>
        <strain evidence="7">ChiHjej12B11-9195</strain>
    </source>
</reference>
<evidence type="ECO:0000259" key="6">
    <source>
        <dbReference type="Pfam" id="PF07291"/>
    </source>
</evidence>
<comment type="subcellular location">
    <subcellularLocation>
        <location evidence="1">Membrane</location>
        <topology evidence="1">Multi-pass membrane protein</topology>
    </subcellularLocation>
</comment>
<keyword evidence="3 5" id="KW-1133">Transmembrane helix</keyword>
<gene>
    <name evidence="7" type="ORF">H9821_10040</name>
</gene>
<protein>
    <recommendedName>
        <fullName evidence="6">Methylamine utilisation protein MauE domain-containing protein</fullName>
    </recommendedName>
</protein>
<feature type="domain" description="Methylamine utilisation protein MauE" evidence="6">
    <location>
        <begin position="2"/>
        <end position="127"/>
    </location>
</feature>
<organism evidence="7 8">
    <name type="scientific">Candidatus Rothia avicola</name>
    <dbReference type="NCBI Taxonomy" id="2840478"/>
    <lineage>
        <taxon>Bacteria</taxon>
        <taxon>Bacillati</taxon>
        <taxon>Actinomycetota</taxon>
        <taxon>Actinomycetes</taxon>
        <taxon>Micrococcales</taxon>
        <taxon>Micrococcaceae</taxon>
        <taxon>Rothia</taxon>
    </lineage>
</organism>
<dbReference type="Proteomes" id="UP000824134">
    <property type="component" value="Unassembled WGS sequence"/>
</dbReference>
<dbReference type="Pfam" id="PF07291">
    <property type="entry name" value="MauE"/>
    <property type="match status" value="1"/>
</dbReference>
<accession>A0A9D2CS79</accession>
<dbReference type="GO" id="GO:0016020">
    <property type="term" value="C:membrane"/>
    <property type="evidence" value="ECO:0007669"/>
    <property type="project" value="UniProtKB-SubCell"/>
</dbReference>
<sequence>MLCTLTIIVTLAVSGYAKAKEPSSTVTAIVNLKLDQWLPVKPIARILPWVELALAAVLFFVPGLVQVLAAIAALLLFIGYWAVIARAVVQGNTASCNCFGSASTAPVSVYTLVRNTALLLAACGALIGALSTWGSALTMLVALDANGWLWGIGAALASLTLWAIYRSELVPVAGEDDAMPALASSVDGESVDEEDEYIRTPIPFAPLYYPHEDRSLPAGSGEQTSLRDLALQQARVLLFVSPGCGHCHEVIGKIDKWQQQLPMLGIHPVVSRDSDIDHFSFTGDIQAFIDPGFKTQSLFGNGTPSALALGADGLLAGGPVFGGSRVMSFVEDIITEINADYENHVEADTDEKESTLKADYEIITDDRQ</sequence>
<evidence type="ECO:0000256" key="5">
    <source>
        <dbReference type="SAM" id="Phobius"/>
    </source>
</evidence>
<reference evidence="7" key="1">
    <citation type="journal article" date="2021" name="PeerJ">
        <title>Extensive microbial diversity within the chicken gut microbiome revealed by metagenomics and culture.</title>
        <authorList>
            <person name="Gilroy R."/>
            <person name="Ravi A."/>
            <person name="Getino M."/>
            <person name="Pursley I."/>
            <person name="Horton D.L."/>
            <person name="Alikhan N.F."/>
            <person name="Baker D."/>
            <person name="Gharbi K."/>
            <person name="Hall N."/>
            <person name="Watson M."/>
            <person name="Adriaenssens E.M."/>
            <person name="Foster-Nyarko E."/>
            <person name="Jarju S."/>
            <person name="Secka A."/>
            <person name="Antonio M."/>
            <person name="Oren A."/>
            <person name="Chaudhuri R.R."/>
            <person name="La Ragione R."/>
            <person name="Hildebrand F."/>
            <person name="Pallen M.J."/>
        </authorList>
    </citation>
    <scope>NUCLEOTIDE SEQUENCE</scope>
    <source>
        <strain evidence="7">ChiHjej12B11-9195</strain>
    </source>
</reference>
<keyword evidence="2 5" id="KW-0812">Transmembrane</keyword>
<evidence type="ECO:0000313" key="8">
    <source>
        <dbReference type="Proteomes" id="UP000824134"/>
    </source>
</evidence>
<evidence type="ECO:0000256" key="1">
    <source>
        <dbReference type="ARBA" id="ARBA00004141"/>
    </source>
</evidence>
<feature type="transmembrane region" description="Helical" evidence="5">
    <location>
        <begin position="117"/>
        <end position="141"/>
    </location>
</feature>
<dbReference type="AlphaFoldDB" id="A0A9D2CS79"/>